<comment type="caution">
    <text evidence="1">The sequence shown here is derived from an EMBL/GenBank/DDBJ whole genome shotgun (WGS) entry which is preliminary data.</text>
</comment>
<proteinExistence type="predicted"/>
<protein>
    <recommendedName>
        <fullName evidence="3">DUF1904 family protein</fullName>
    </recommendedName>
</protein>
<evidence type="ECO:0008006" key="3">
    <source>
        <dbReference type="Google" id="ProtNLM"/>
    </source>
</evidence>
<dbReference type="RefSeq" id="WP_218096861.1">
    <property type="nucleotide sequence ID" value="NZ_CAJVCE010000001.1"/>
</dbReference>
<keyword evidence="2" id="KW-1185">Reference proteome</keyword>
<sequence length="109" mass="12058">MPQLTARGISVEILASISKPLVEELADICKCGTDNFTVDCLNVVSVFDGQVCETFPFIEVAWFERGSEARDRIAEAITRYVRSVGILELEIAFKVYREDGYYVGGVPCG</sequence>
<dbReference type="EMBL" id="CAJVCE010000001">
    <property type="protein sequence ID" value="CAG7618273.1"/>
    <property type="molecule type" value="Genomic_DNA"/>
</dbReference>
<evidence type="ECO:0000313" key="1">
    <source>
        <dbReference type="EMBL" id="CAG7618273.1"/>
    </source>
</evidence>
<gene>
    <name evidence="1" type="ORF">PAECIP111802_00502</name>
</gene>
<dbReference type="Proteomes" id="UP000730618">
    <property type="component" value="Unassembled WGS sequence"/>
</dbReference>
<accession>A0ABM8VB43</accession>
<organism evidence="1 2">
    <name type="scientific">Paenibacillus allorhizosphaerae</name>
    <dbReference type="NCBI Taxonomy" id="2849866"/>
    <lineage>
        <taxon>Bacteria</taxon>
        <taxon>Bacillati</taxon>
        <taxon>Bacillota</taxon>
        <taxon>Bacilli</taxon>
        <taxon>Bacillales</taxon>
        <taxon>Paenibacillaceae</taxon>
        <taxon>Paenibacillus</taxon>
    </lineage>
</organism>
<reference evidence="1 2" key="1">
    <citation type="submission" date="2021-06" db="EMBL/GenBank/DDBJ databases">
        <authorList>
            <person name="Criscuolo A."/>
        </authorList>
    </citation>
    <scope>NUCLEOTIDE SEQUENCE [LARGE SCALE GENOMIC DNA]</scope>
    <source>
        <strain evidence="2">CIP 111802</strain>
    </source>
</reference>
<name>A0ABM8VB43_9BACL</name>
<evidence type="ECO:0000313" key="2">
    <source>
        <dbReference type="Proteomes" id="UP000730618"/>
    </source>
</evidence>
<dbReference type="InterPro" id="IPR015017">
    <property type="entry name" value="DUF1904"/>
</dbReference>
<dbReference type="Pfam" id="PF08921">
    <property type="entry name" value="DUF1904"/>
    <property type="match status" value="1"/>
</dbReference>